<proteinExistence type="inferred from homology"/>
<dbReference type="CDD" id="cd00586">
    <property type="entry name" value="4HBT"/>
    <property type="match status" value="1"/>
</dbReference>
<evidence type="ECO:0008006" key="12">
    <source>
        <dbReference type="Google" id="ProtNLM"/>
    </source>
</evidence>
<name>A0A844GAM8_9BACT</name>
<dbReference type="PANTHER" id="PTHR31727">
    <property type="entry name" value="OLEOYL-ACYL CARRIER PROTEIN THIOESTERASE 1, CHLOROPLASTIC"/>
    <property type="match status" value="1"/>
</dbReference>
<comment type="similarity">
    <text evidence="1">Belongs to the acyl-ACP thioesterase family.</text>
</comment>
<dbReference type="InterPro" id="IPR045023">
    <property type="entry name" value="FATA/B"/>
</dbReference>
<keyword evidence="6" id="KW-0443">Lipid metabolism</keyword>
<dbReference type="AlphaFoldDB" id="A0A844GAM8"/>
<evidence type="ECO:0000256" key="2">
    <source>
        <dbReference type="ARBA" id="ARBA00022516"/>
    </source>
</evidence>
<feature type="domain" description="Acyl-ACP thioesterase-like C-terminal" evidence="9">
    <location>
        <begin position="155"/>
        <end position="211"/>
    </location>
</feature>
<dbReference type="Gene3D" id="3.10.129.10">
    <property type="entry name" value="Hotdog Thioesterase"/>
    <property type="match status" value="2"/>
</dbReference>
<dbReference type="PANTHER" id="PTHR31727:SF6">
    <property type="entry name" value="OLEOYL-ACYL CARRIER PROTEIN THIOESTERASE 1, CHLOROPLASTIC"/>
    <property type="match status" value="1"/>
</dbReference>
<accession>A0A844GAM8</accession>
<dbReference type="GO" id="GO:0016297">
    <property type="term" value="F:fatty acyl-[ACP] hydrolase activity"/>
    <property type="evidence" value="ECO:0007669"/>
    <property type="project" value="InterPro"/>
</dbReference>
<keyword evidence="2" id="KW-0444">Lipid biosynthesis</keyword>
<dbReference type="Proteomes" id="UP000435649">
    <property type="component" value="Unassembled WGS sequence"/>
</dbReference>
<evidence type="ECO:0000256" key="6">
    <source>
        <dbReference type="ARBA" id="ARBA00023098"/>
    </source>
</evidence>
<keyword evidence="7" id="KW-0275">Fatty acid biosynthesis</keyword>
<dbReference type="RefSeq" id="WP_154420500.1">
    <property type="nucleotide sequence ID" value="NZ_CALXOB010000059.1"/>
</dbReference>
<keyword evidence="3" id="KW-0378">Hydrolase</keyword>
<protein>
    <recommendedName>
        <fullName evidence="12">Acyl-ACP thioesterase</fullName>
    </recommendedName>
</protein>
<keyword evidence="11" id="KW-1185">Reference proteome</keyword>
<gene>
    <name evidence="10" type="ORF">FYJ85_19880</name>
</gene>
<keyword evidence="4" id="KW-0276">Fatty acid metabolism</keyword>
<reference evidence="10 11" key="1">
    <citation type="submission" date="2019-08" db="EMBL/GenBank/DDBJ databases">
        <title>In-depth cultivation of the pig gut microbiome towards novel bacterial diversity and tailored functional studies.</title>
        <authorList>
            <person name="Wylensek D."/>
            <person name="Hitch T.C.A."/>
            <person name="Clavel T."/>
        </authorList>
    </citation>
    <scope>NUCLEOTIDE SEQUENCE [LARGE SCALE GENOMIC DNA]</scope>
    <source>
        <strain evidence="10 11">BBE-744-WT-12</strain>
    </source>
</reference>
<evidence type="ECO:0000256" key="5">
    <source>
        <dbReference type="ARBA" id="ARBA00022946"/>
    </source>
</evidence>
<evidence type="ECO:0000313" key="11">
    <source>
        <dbReference type="Proteomes" id="UP000435649"/>
    </source>
</evidence>
<dbReference type="Pfam" id="PF01643">
    <property type="entry name" value="Acyl-ACP_TE"/>
    <property type="match status" value="1"/>
</dbReference>
<dbReference type="Pfam" id="PF20791">
    <property type="entry name" value="Acyl-ACP_TE_C"/>
    <property type="match status" value="1"/>
</dbReference>
<feature type="domain" description="Acyl-ACP thioesterase N-terminal hotdog" evidence="8">
    <location>
        <begin position="6"/>
        <end position="118"/>
    </location>
</feature>
<evidence type="ECO:0000313" key="10">
    <source>
        <dbReference type="EMBL" id="MST99289.1"/>
    </source>
</evidence>
<comment type="caution">
    <text evidence="10">The sequence shown here is derived from an EMBL/GenBank/DDBJ whole genome shotgun (WGS) entry which is preliminary data.</text>
</comment>
<keyword evidence="5" id="KW-0809">Transit peptide</keyword>
<dbReference type="InterPro" id="IPR002864">
    <property type="entry name" value="Acyl-ACP_thioesterase_NHD"/>
</dbReference>
<evidence type="ECO:0000256" key="3">
    <source>
        <dbReference type="ARBA" id="ARBA00022801"/>
    </source>
</evidence>
<dbReference type="GO" id="GO:0000036">
    <property type="term" value="F:acyl carrier activity"/>
    <property type="evidence" value="ECO:0007669"/>
    <property type="project" value="TreeGrafter"/>
</dbReference>
<evidence type="ECO:0000256" key="1">
    <source>
        <dbReference type="ARBA" id="ARBA00006500"/>
    </source>
</evidence>
<sequence>MNGFHVEHFTVRHREADRRGDLRLAGWFDFLQEAAANHAARLGVGLEMLQKNGMIWVLSKLKLEMERSPRISEKITVETYPNGFRRLHAARQFRIVGEAGDEIGRASSRWLLLGLPRLRPLKLESLPVELPDNSGRPDYFTLEAKLPARGLTPELQVPVRYSMEDVNGHLNNAEYAGLIQDFAAMKRGGSPVFRSVELHYLAAVREPDVLSVGGEFTGNRLFVEGSGKSGQTSFTALAELA</sequence>
<dbReference type="InterPro" id="IPR049427">
    <property type="entry name" value="Acyl-ACP_TE_C"/>
</dbReference>
<evidence type="ECO:0000259" key="8">
    <source>
        <dbReference type="Pfam" id="PF01643"/>
    </source>
</evidence>
<evidence type="ECO:0000256" key="4">
    <source>
        <dbReference type="ARBA" id="ARBA00022832"/>
    </source>
</evidence>
<evidence type="ECO:0000256" key="7">
    <source>
        <dbReference type="ARBA" id="ARBA00023160"/>
    </source>
</evidence>
<dbReference type="InterPro" id="IPR029069">
    <property type="entry name" value="HotDog_dom_sf"/>
</dbReference>
<evidence type="ECO:0000259" key="9">
    <source>
        <dbReference type="Pfam" id="PF20791"/>
    </source>
</evidence>
<dbReference type="SUPFAM" id="SSF54637">
    <property type="entry name" value="Thioesterase/thiol ester dehydrase-isomerase"/>
    <property type="match status" value="2"/>
</dbReference>
<organism evidence="10 11">
    <name type="scientific">Victivallis lenta</name>
    <dbReference type="NCBI Taxonomy" id="2606640"/>
    <lineage>
        <taxon>Bacteria</taxon>
        <taxon>Pseudomonadati</taxon>
        <taxon>Lentisphaerota</taxon>
        <taxon>Lentisphaeria</taxon>
        <taxon>Victivallales</taxon>
        <taxon>Victivallaceae</taxon>
        <taxon>Victivallis</taxon>
    </lineage>
</organism>
<dbReference type="EMBL" id="VUNS01000033">
    <property type="protein sequence ID" value="MST99289.1"/>
    <property type="molecule type" value="Genomic_DNA"/>
</dbReference>